<dbReference type="EMBL" id="CP042905">
    <property type="protein sequence ID" value="QEE17569.1"/>
    <property type="molecule type" value="Genomic_DNA"/>
</dbReference>
<dbReference type="Proteomes" id="UP000321408">
    <property type="component" value="Chromosome"/>
</dbReference>
<dbReference type="GeneID" id="41331376"/>
<dbReference type="AlphaFoldDB" id="A0A5B9DE26"/>
<protein>
    <submittedName>
        <fullName evidence="1">Uncharacterized protein</fullName>
    </submittedName>
</protein>
<name>A0A5B9DE26_9ARCH</name>
<organism evidence="1 2">
    <name type="scientific">Promethearchaeum syntrophicum</name>
    <dbReference type="NCBI Taxonomy" id="2594042"/>
    <lineage>
        <taxon>Archaea</taxon>
        <taxon>Promethearchaeati</taxon>
        <taxon>Promethearchaeota</taxon>
        <taxon>Promethearchaeia</taxon>
        <taxon>Promethearchaeales</taxon>
        <taxon>Promethearchaeaceae</taxon>
        <taxon>Promethearchaeum</taxon>
    </lineage>
</organism>
<proteinExistence type="predicted"/>
<reference evidence="1 2" key="2">
    <citation type="journal article" date="2024" name="Int. J. Syst. Evol. Microbiol.">
        <title>Promethearchaeum syntrophicum gen. nov., sp. nov., an anaerobic, obligately syntrophic archaeon, the first isolate of the lineage 'Asgard' archaea, and proposal of the new archaeal phylum Promethearchaeota phyl. nov. and kingdom Promethearchaeati regn. nov.</title>
        <authorList>
            <person name="Imachi H."/>
            <person name="Nobu M.K."/>
            <person name="Kato S."/>
            <person name="Takaki Y."/>
            <person name="Miyazaki M."/>
            <person name="Miyata M."/>
            <person name="Ogawara M."/>
            <person name="Saito Y."/>
            <person name="Sakai S."/>
            <person name="Tahara Y.O."/>
            <person name="Takano Y."/>
            <person name="Tasumi E."/>
            <person name="Uematsu K."/>
            <person name="Yoshimura T."/>
            <person name="Itoh T."/>
            <person name="Ohkuma M."/>
            <person name="Takai K."/>
        </authorList>
    </citation>
    <scope>NUCLEOTIDE SEQUENCE [LARGE SCALE GENOMIC DNA]</scope>
    <source>
        <strain evidence="1 2">MK-D1</strain>
    </source>
</reference>
<evidence type="ECO:0000313" key="2">
    <source>
        <dbReference type="Proteomes" id="UP000321408"/>
    </source>
</evidence>
<keyword evidence="2" id="KW-1185">Reference proteome</keyword>
<gene>
    <name evidence="1" type="ORF">DSAG12_03406</name>
</gene>
<accession>A0A5B9DE26</accession>
<dbReference type="KEGG" id="psyt:DSAG12_03406"/>
<dbReference type="RefSeq" id="WP_147664460.1">
    <property type="nucleotide sequence ID" value="NZ_CP042905.2"/>
</dbReference>
<sequence>MILSYQEELQIKYQKIKKFIKELSNLNGRKEKLMEIYFWLITYPYLTQAELQILTGYSLGTISESLKSLLVVSSVKLRTRKNTSESEYYLTYTKTSLDYTLSSRSKSVVVNICEFMENLLTSMKKHNTTKNDLLMLENLQDFNHYYLWVKQSIAGEENSYNPFSLEKKQERILNPDFSPQYERFEKNFIDFFVKQQIFEEMTEKNSIVLGFFITRGNLTISMISKLVPFSIGTVSNCVHYLESLHFIQKNDGKYGYNLYSFGVGWLNYRKYYYERMRFWQKDFSKMKMELENSLQDYHFIPQIGPFLIFLNRLLKTLERAQIYYNENDKLWKTALEFSIKHSLYYPSISKNNLN</sequence>
<evidence type="ECO:0000313" key="1">
    <source>
        <dbReference type="EMBL" id="QEE17569.1"/>
    </source>
</evidence>
<reference evidence="1 2" key="1">
    <citation type="journal article" date="2020" name="Nature">
        <title>Isolation of an archaeon at the prokaryote-eukaryote interface.</title>
        <authorList>
            <person name="Imachi H."/>
            <person name="Nobu M.K."/>
            <person name="Nakahara N."/>
            <person name="Morono Y."/>
            <person name="Ogawara M."/>
            <person name="Takaki Y."/>
            <person name="Takano Y."/>
            <person name="Uematsu K."/>
            <person name="Ikuta T."/>
            <person name="Ito M."/>
            <person name="Matsui Y."/>
            <person name="Miyazaki M."/>
            <person name="Murata K."/>
            <person name="Saito Y."/>
            <person name="Sakai S."/>
            <person name="Song C."/>
            <person name="Tasumi E."/>
            <person name="Yamanaka Y."/>
            <person name="Yamaguchi T."/>
            <person name="Kamagata Y."/>
            <person name="Tamaki H."/>
            <person name="Takai K."/>
        </authorList>
    </citation>
    <scope>NUCLEOTIDE SEQUENCE [LARGE SCALE GENOMIC DNA]</scope>
    <source>
        <strain evidence="1 2">MK-D1</strain>
    </source>
</reference>